<dbReference type="HOGENOM" id="CLU_1077664_0_0_1"/>
<evidence type="ECO:0000313" key="1">
    <source>
        <dbReference type="EMBL" id="CCD43223.1"/>
    </source>
</evidence>
<reference evidence="2" key="1">
    <citation type="journal article" date="2011" name="PLoS Genet.">
        <title>Genomic analysis of the necrotrophic fungal pathogens Sclerotinia sclerotiorum and Botrytis cinerea.</title>
        <authorList>
            <person name="Amselem J."/>
            <person name="Cuomo C.A."/>
            <person name="van Kan J.A."/>
            <person name="Viaud M."/>
            <person name="Benito E.P."/>
            <person name="Couloux A."/>
            <person name="Coutinho P.M."/>
            <person name="de Vries R.P."/>
            <person name="Dyer P.S."/>
            <person name="Fillinger S."/>
            <person name="Fournier E."/>
            <person name="Gout L."/>
            <person name="Hahn M."/>
            <person name="Kohn L."/>
            <person name="Lapalu N."/>
            <person name="Plummer K.M."/>
            <person name="Pradier J.M."/>
            <person name="Quevillon E."/>
            <person name="Sharon A."/>
            <person name="Simon A."/>
            <person name="ten Have A."/>
            <person name="Tudzynski B."/>
            <person name="Tudzynski P."/>
            <person name="Wincker P."/>
            <person name="Andrew M."/>
            <person name="Anthouard V."/>
            <person name="Beever R.E."/>
            <person name="Beffa R."/>
            <person name="Benoit I."/>
            <person name="Bouzid O."/>
            <person name="Brault B."/>
            <person name="Chen Z."/>
            <person name="Choquer M."/>
            <person name="Collemare J."/>
            <person name="Cotton P."/>
            <person name="Danchin E.G."/>
            <person name="Da Silva C."/>
            <person name="Gautier A."/>
            <person name="Giraud C."/>
            <person name="Giraud T."/>
            <person name="Gonzalez C."/>
            <person name="Grossetete S."/>
            <person name="Guldener U."/>
            <person name="Henrissat B."/>
            <person name="Howlett B.J."/>
            <person name="Kodira C."/>
            <person name="Kretschmer M."/>
            <person name="Lappartient A."/>
            <person name="Leroch M."/>
            <person name="Levis C."/>
            <person name="Mauceli E."/>
            <person name="Neuveglise C."/>
            <person name="Oeser B."/>
            <person name="Pearson M."/>
            <person name="Poulain J."/>
            <person name="Poussereau N."/>
            <person name="Quesneville H."/>
            <person name="Rascle C."/>
            <person name="Schumacher J."/>
            <person name="Segurens B."/>
            <person name="Sexton A."/>
            <person name="Silva E."/>
            <person name="Sirven C."/>
            <person name="Soanes D.M."/>
            <person name="Talbot N.J."/>
            <person name="Templeton M."/>
            <person name="Yandava C."/>
            <person name="Yarden O."/>
            <person name="Zeng Q."/>
            <person name="Rollins J.A."/>
            <person name="Lebrun M.H."/>
            <person name="Dickman M."/>
        </authorList>
    </citation>
    <scope>NUCLEOTIDE SEQUENCE [LARGE SCALE GENOMIC DNA]</scope>
    <source>
        <strain evidence="2">T4</strain>
    </source>
</reference>
<name>G2XR55_BOTF4</name>
<protein>
    <recommendedName>
        <fullName evidence="3">Nacht and tpr domain protein</fullName>
    </recommendedName>
</protein>
<accession>G2XR55</accession>
<evidence type="ECO:0008006" key="3">
    <source>
        <dbReference type="Google" id="ProtNLM"/>
    </source>
</evidence>
<evidence type="ECO:0000313" key="2">
    <source>
        <dbReference type="Proteomes" id="UP000008177"/>
    </source>
</evidence>
<gene>
    <name evidence="1" type="ORF">BofuT4_P013320.1</name>
</gene>
<dbReference type="Proteomes" id="UP000008177">
    <property type="component" value="Unplaced contigs"/>
</dbReference>
<dbReference type="AlphaFoldDB" id="G2XR55"/>
<proteinExistence type="predicted"/>
<sequence length="274" mass="31198">MAQEIIADLNTSLSARDIRQLNEILDWAIFGYKYSTIDQIRAALWLSSGKLPVQPLERKLKENSGKAFPNLEDGTVSVPSQLPLLASYYSQFKDFLKARNVFRDDTVTSIAILEDDGPGNDSIGYETLAWILPHAGDDQYALSIRSLICPDTSIWSNDGQDDQEEYSIESTRNGPIKLSCEGACGKKWTYADDFYVCKSCDRIAFCSNCLEKLKRNRLARWNCRPEHSWLHIPPWKDDNEPGKGMIRVLDEAGSPKEVKISDWIKDLKRIWDIE</sequence>
<dbReference type="EMBL" id="FQ790255">
    <property type="protein sequence ID" value="CCD43223.1"/>
    <property type="molecule type" value="Genomic_DNA"/>
</dbReference>
<dbReference type="eggNOG" id="ENOG502SJ79">
    <property type="taxonomic scope" value="Eukaryota"/>
</dbReference>
<organism evidence="1 2">
    <name type="scientific">Botryotinia fuckeliana (strain T4)</name>
    <name type="common">Noble rot fungus</name>
    <name type="synonym">Botrytis cinerea</name>
    <dbReference type="NCBI Taxonomy" id="999810"/>
    <lineage>
        <taxon>Eukaryota</taxon>
        <taxon>Fungi</taxon>
        <taxon>Dikarya</taxon>
        <taxon>Ascomycota</taxon>
        <taxon>Pezizomycotina</taxon>
        <taxon>Leotiomycetes</taxon>
        <taxon>Helotiales</taxon>
        <taxon>Sclerotiniaceae</taxon>
        <taxon>Botrytis</taxon>
    </lineage>
</organism>
<dbReference type="InParanoid" id="G2XR55"/>